<keyword evidence="3" id="KW-1185">Reference proteome</keyword>
<dbReference type="GO" id="GO:0003677">
    <property type="term" value="F:DNA binding"/>
    <property type="evidence" value="ECO:0007669"/>
    <property type="project" value="InterPro"/>
</dbReference>
<evidence type="ECO:0000313" key="2">
    <source>
        <dbReference type="EMBL" id="SET14571.1"/>
    </source>
</evidence>
<dbReference type="GeneID" id="93277256"/>
<dbReference type="Proteomes" id="UP000198508">
    <property type="component" value="Unassembled WGS sequence"/>
</dbReference>
<dbReference type="Gene3D" id="1.25.40.10">
    <property type="entry name" value="Tetratricopeptide repeat domain"/>
    <property type="match status" value="1"/>
</dbReference>
<dbReference type="Gene3D" id="1.10.10.10">
    <property type="entry name" value="Winged helix-like DNA-binding domain superfamily/Winged helix DNA-binding domain"/>
    <property type="match status" value="1"/>
</dbReference>
<sequence length="404" mass="46561">MNYTSEERPVIQVNTLGGFSLTLGEKNMGDNDNRSRKAWSLLCFLIMNRKKELGIGDLFAAIWPDESQDNPYGALKTLVFRVRKMLEAAGFPAQELLVNRHGTYAWSSESLGCRVDAERFEELCHLVLDPGRPMAGVYDEAMEAVALYRGYFLPKSGDESWVIPISAYYHSLYQKVVCRTATYLTGEKRYEETVDLCRRAADIDPYDEHFYYHLIYASFLEGRQEEALKLYNETTEMFYRDKLITPSESFKELYRVISSRERPALAQLDQIQRELGEANSGQDGAYLCEYAVFKRLFQIEQRGVERSGDSIYLCLLTVSDRQGRMLRPEIQSRAMERLKQSVKCSLRSSDAFSRYSVSQYIILLPTTTYENGERVVRRILGNFNRNYVRKDVAINYSLSPILPG</sequence>
<dbReference type="InterPro" id="IPR005158">
    <property type="entry name" value="BTAD"/>
</dbReference>
<feature type="domain" description="Bacterial transcriptional activator" evidence="1">
    <location>
        <begin position="115"/>
        <end position="258"/>
    </location>
</feature>
<dbReference type="SUPFAM" id="SSF46894">
    <property type="entry name" value="C-terminal effector domain of the bipartite response regulators"/>
    <property type="match status" value="1"/>
</dbReference>
<dbReference type="SUPFAM" id="SSF48452">
    <property type="entry name" value="TPR-like"/>
    <property type="match status" value="1"/>
</dbReference>
<dbReference type="Pfam" id="PF03704">
    <property type="entry name" value="BTAD"/>
    <property type="match status" value="1"/>
</dbReference>
<dbReference type="RefSeq" id="WP_092360892.1">
    <property type="nucleotide sequence ID" value="NZ_CAJJSN010000026.1"/>
</dbReference>
<protein>
    <submittedName>
        <fullName evidence="2">Transcriptional activator domain-containing protein</fullName>
    </submittedName>
</protein>
<reference evidence="3" key="1">
    <citation type="submission" date="2016-10" db="EMBL/GenBank/DDBJ databases">
        <authorList>
            <person name="Varghese N."/>
            <person name="Submissions S."/>
        </authorList>
    </citation>
    <scope>NUCLEOTIDE SEQUENCE [LARGE SCALE GENOMIC DNA]</scope>
    <source>
        <strain evidence="3">NLAE-zl-G277</strain>
    </source>
</reference>
<dbReference type="SMART" id="SM01043">
    <property type="entry name" value="BTAD"/>
    <property type="match status" value="1"/>
</dbReference>
<organism evidence="2 3">
    <name type="scientific">Enterocloster lavalensis</name>
    <dbReference type="NCBI Taxonomy" id="460384"/>
    <lineage>
        <taxon>Bacteria</taxon>
        <taxon>Bacillati</taxon>
        <taxon>Bacillota</taxon>
        <taxon>Clostridia</taxon>
        <taxon>Lachnospirales</taxon>
        <taxon>Lachnospiraceae</taxon>
        <taxon>Enterocloster</taxon>
    </lineage>
</organism>
<dbReference type="InterPro" id="IPR051677">
    <property type="entry name" value="AfsR-DnrI-RedD_regulator"/>
</dbReference>
<accession>A0A1I0C5V1</accession>
<dbReference type="EMBL" id="FOIM01000002">
    <property type="protein sequence ID" value="SET14571.1"/>
    <property type="molecule type" value="Genomic_DNA"/>
</dbReference>
<gene>
    <name evidence="2" type="ORF">SAMN05216313_102303</name>
</gene>
<dbReference type="InterPro" id="IPR011990">
    <property type="entry name" value="TPR-like_helical_dom_sf"/>
</dbReference>
<dbReference type="GO" id="GO:0006355">
    <property type="term" value="P:regulation of DNA-templated transcription"/>
    <property type="evidence" value="ECO:0007669"/>
    <property type="project" value="InterPro"/>
</dbReference>
<dbReference type="STRING" id="460384.SAMN05216313_102303"/>
<name>A0A1I0C5V1_9FIRM</name>
<evidence type="ECO:0000313" key="3">
    <source>
        <dbReference type="Proteomes" id="UP000198508"/>
    </source>
</evidence>
<dbReference type="InterPro" id="IPR016032">
    <property type="entry name" value="Sig_transdc_resp-reg_C-effctor"/>
</dbReference>
<dbReference type="PANTHER" id="PTHR35807">
    <property type="entry name" value="TRANSCRIPTIONAL REGULATOR REDD-RELATED"/>
    <property type="match status" value="1"/>
</dbReference>
<dbReference type="InterPro" id="IPR036388">
    <property type="entry name" value="WH-like_DNA-bd_sf"/>
</dbReference>
<proteinExistence type="predicted"/>
<dbReference type="PANTHER" id="PTHR35807:SF2">
    <property type="entry name" value="TRANSCRIPTIONAL ACTIVATOR DOMAIN"/>
    <property type="match status" value="1"/>
</dbReference>
<evidence type="ECO:0000259" key="1">
    <source>
        <dbReference type="SMART" id="SM01043"/>
    </source>
</evidence>
<dbReference type="AlphaFoldDB" id="A0A1I0C5V1"/>